<dbReference type="EMBL" id="JACEFB010000007">
    <property type="protein sequence ID" value="MBA2226657.1"/>
    <property type="molecule type" value="Genomic_DNA"/>
</dbReference>
<keyword evidence="1" id="KW-0472">Membrane</keyword>
<evidence type="ECO:0000313" key="3">
    <source>
        <dbReference type="Proteomes" id="UP000542342"/>
    </source>
</evidence>
<proteinExistence type="predicted"/>
<keyword evidence="3" id="KW-1185">Reference proteome</keyword>
<sequence length="149" mass="17397">MKVTSVIARFISLVDVVLILLGVLLLVLLHAQVRTQVQRPQEDKRDEIQKVAGLDFLYFYVGWKGPEKDRCYFLDTNLKLGREVRTETADDLQMILKTRHPQGERTNPVVLLLFSEEGWYSTWDSKRIAALEQTWKIKVVPVYNVRFPH</sequence>
<name>A0A7V9ACC8_9BACT</name>
<comment type="caution">
    <text evidence="2">The sequence shown here is derived from an EMBL/GenBank/DDBJ whole genome shotgun (WGS) entry which is preliminary data.</text>
</comment>
<organism evidence="2 3">
    <name type="scientific">Thermogemmata fonticola</name>
    <dbReference type="NCBI Taxonomy" id="2755323"/>
    <lineage>
        <taxon>Bacteria</taxon>
        <taxon>Pseudomonadati</taxon>
        <taxon>Planctomycetota</taxon>
        <taxon>Planctomycetia</taxon>
        <taxon>Gemmatales</taxon>
        <taxon>Gemmataceae</taxon>
        <taxon>Thermogemmata</taxon>
    </lineage>
</organism>
<reference evidence="2 3" key="1">
    <citation type="submission" date="2020-07" db="EMBL/GenBank/DDBJ databases">
        <title>Thermogemmata thermophila gen. nov., sp. nov., a novel moderate thermophilic planctomycete from a Kamchatka hot spring.</title>
        <authorList>
            <person name="Elcheninov A.G."/>
            <person name="Podosokorskaya O.A."/>
            <person name="Kovaleva O.L."/>
            <person name="Novikov A."/>
            <person name="Bonch-Osmolovskaya E.A."/>
            <person name="Toshchakov S.V."/>
            <person name="Kublanov I.V."/>
        </authorList>
    </citation>
    <scope>NUCLEOTIDE SEQUENCE [LARGE SCALE GENOMIC DNA]</scope>
    <source>
        <strain evidence="2 3">2918</strain>
    </source>
</reference>
<evidence type="ECO:0000313" key="2">
    <source>
        <dbReference type="EMBL" id="MBA2226657.1"/>
    </source>
</evidence>
<accession>A0A7V9ACC8</accession>
<keyword evidence="1" id="KW-0812">Transmembrane</keyword>
<dbReference type="RefSeq" id="WP_194538102.1">
    <property type="nucleotide sequence ID" value="NZ_JACEFB010000007.1"/>
</dbReference>
<keyword evidence="1" id="KW-1133">Transmembrane helix</keyword>
<protein>
    <submittedName>
        <fullName evidence="2">Uncharacterized protein</fullName>
    </submittedName>
</protein>
<dbReference type="Proteomes" id="UP000542342">
    <property type="component" value="Unassembled WGS sequence"/>
</dbReference>
<feature type="transmembrane region" description="Helical" evidence="1">
    <location>
        <begin position="6"/>
        <end position="29"/>
    </location>
</feature>
<dbReference type="AlphaFoldDB" id="A0A7V9ACC8"/>
<gene>
    <name evidence="2" type="ORF">H0921_10840</name>
</gene>
<evidence type="ECO:0000256" key="1">
    <source>
        <dbReference type="SAM" id="Phobius"/>
    </source>
</evidence>